<reference evidence="2 3" key="1">
    <citation type="submission" date="2019-08" db="EMBL/GenBank/DDBJ databases">
        <title>Complete genome sequence of Candidatus Uab amorphum.</title>
        <authorList>
            <person name="Shiratori T."/>
            <person name="Suzuki S."/>
            <person name="Kakizawa Y."/>
            <person name="Ishida K."/>
        </authorList>
    </citation>
    <scope>NUCLEOTIDE SEQUENCE [LARGE SCALE GENOMIC DNA]</scope>
    <source>
        <strain evidence="2 3">SRT547</strain>
    </source>
</reference>
<dbReference type="InterPro" id="IPR050700">
    <property type="entry name" value="YIM1/Zinc_Alcohol_DH_Fams"/>
</dbReference>
<sequence length="335" mass="37091">MKAAVFLKYGNNDVVDHIEIDKPQIKSPHEVLVAIHAASLNPVDFKIRNGKLKAIMRHQFPLIIGNDFSGVVIAVGDNVQKFKEGDEIYARVDKGRMGTCTEYLTIEEQYLAKKPRNISFVEAASIPLVGLTSWQALKDWGNLQSGDKVFIHAGSGGIGCFAIQLAKTMGLTVATTTSGKNANFVKQLGADIIIDYKTQDFTQEVSNYDMVYDTLGGDILNRSFSIVKQGGKVVTITATPDKQTLKELGANALLRFFAGIMTRKTTKLARQKNIRYGFLFMKANGDQLQQITSLIEEEKIKPVIDKTYPLDQTKDAMAYLEKGHARGKVVIEIKK</sequence>
<protein>
    <submittedName>
        <fullName evidence="2">NADPH:quinone reductase</fullName>
    </submittedName>
</protein>
<dbReference type="PANTHER" id="PTHR11695">
    <property type="entry name" value="ALCOHOL DEHYDROGENASE RELATED"/>
    <property type="match status" value="1"/>
</dbReference>
<dbReference type="OrthoDB" id="9792162at2"/>
<keyword evidence="3" id="KW-1185">Reference proteome</keyword>
<dbReference type="KEGG" id="uam:UABAM_00482"/>
<dbReference type="EMBL" id="AP019860">
    <property type="protein sequence ID" value="BBM82139.1"/>
    <property type="molecule type" value="Genomic_DNA"/>
</dbReference>
<dbReference type="Pfam" id="PF08240">
    <property type="entry name" value="ADH_N"/>
    <property type="match status" value="1"/>
</dbReference>
<dbReference type="InterPro" id="IPR020843">
    <property type="entry name" value="ER"/>
</dbReference>
<dbReference type="InterPro" id="IPR036291">
    <property type="entry name" value="NAD(P)-bd_dom_sf"/>
</dbReference>
<dbReference type="RefSeq" id="WP_151966391.1">
    <property type="nucleotide sequence ID" value="NZ_AP019860.1"/>
</dbReference>
<dbReference type="AlphaFoldDB" id="A0A5S9IHX6"/>
<evidence type="ECO:0000259" key="1">
    <source>
        <dbReference type="SMART" id="SM00829"/>
    </source>
</evidence>
<feature type="domain" description="Enoyl reductase (ER)" evidence="1">
    <location>
        <begin position="10"/>
        <end position="331"/>
    </location>
</feature>
<name>A0A5S9IHX6_UABAM</name>
<dbReference type="PANTHER" id="PTHR11695:SF294">
    <property type="entry name" value="RETICULON-4-INTERACTING PROTEIN 1, MITOCHONDRIAL"/>
    <property type="match status" value="1"/>
</dbReference>
<dbReference type="SUPFAM" id="SSF51735">
    <property type="entry name" value="NAD(P)-binding Rossmann-fold domains"/>
    <property type="match status" value="1"/>
</dbReference>
<dbReference type="Gene3D" id="3.90.180.10">
    <property type="entry name" value="Medium-chain alcohol dehydrogenases, catalytic domain"/>
    <property type="match status" value="1"/>
</dbReference>
<accession>A0A5S9IHX6</accession>
<proteinExistence type="predicted"/>
<evidence type="ECO:0000313" key="2">
    <source>
        <dbReference type="EMBL" id="BBM82139.1"/>
    </source>
</evidence>
<gene>
    <name evidence="2" type="ORF">UABAM_00482</name>
</gene>
<dbReference type="Pfam" id="PF13602">
    <property type="entry name" value="ADH_zinc_N_2"/>
    <property type="match status" value="1"/>
</dbReference>
<dbReference type="GO" id="GO:0016491">
    <property type="term" value="F:oxidoreductase activity"/>
    <property type="evidence" value="ECO:0007669"/>
    <property type="project" value="InterPro"/>
</dbReference>
<dbReference type="SUPFAM" id="SSF50129">
    <property type="entry name" value="GroES-like"/>
    <property type="match status" value="1"/>
</dbReference>
<dbReference type="SMART" id="SM00829">
    <property type="entry name" value="PKS_ER"/>
    <property type="match status" value="1"/>
</dbReference>
<dbReference type="Gene3D" id="3.40.50.720">
    <property type="entry name" value="NAD(P)-binding Rossmann-like Domain"/>
    <property type="match status" value="1"/>
</dbReference>
<dbReference type="InterPro" id="IPR013154">
    <property type="entry name" value="ADH-like_N"/>
</dbReference>
<dbReference type="InterPro" id="IPR011032">
    <property type="entry name" value="GroES-like_sf"/>
</dbReference>
<organism evidence="2 3">
    <name type="scientific">Uabimicrobium amorphum</name>
    <dbReference type="NCBI Taxonomy" id="2596890"/>
    <lineage>
        <taxon>Bacteria</taxon>
        <taxon>Pseudomonadati</taxon>
        <taxon>Planctomycetota</taxon>
        <taxon>Candidatus Uabimicrobiia</taxon>
        <taxon>Candidatus Uabimicrobiales</taxon>
        <taxon>Candidatus Uabimicrobiaceae</taxon>
        <taxon>Candidatus Uabimicrobium</taxon>
    </lineage>
</organism>
<dbReference type="Proteomes" id="UP000326354">
    <property type="component" value="Chromosome"/>
</dbReference>
<evidence type="ECO:0000313" key="3">
    <source>
        <dbReference type="Proteomes" id="UP000326354"/>
    </source>
</evidence>
<dbReference type="CDD" id="cd05289">
    <property type="entry name" value="MDR_like_2"/>
    <property type="match status" value="1"/>
</dbReference>